<evidence type="ECO:0000256" key="6">
    <source>
        <dbReference type="ARBA" id="ARBA00022812"/>
    </source>
</evidence>
<evidence type="ECO:0000256" key="13">
    <source>
        <dbReference type="ARBA" id="ARBA00023157"/>
    </source>
</evidence>
<keyword evidence="1 15" id="KW-1163">Viral penetration into host nucleus</keyword>
<evidence type="ECO:0000256" key="11">
    <source>
        <dbReference type="ARBA" id="ARBA00023120"/>
    </source>
</evidence>
<comment type="caution">
    <text evidence="15">Lacks conserved residue(s) required for the propagation of feature annotation.</text>
</comment>
<comment type="similarity">
    <text evidence="15">Belongs to the papillomaviridae L2 protein family.</text>
</comment>
<keyword evidence="6" id="KW-1040">Host Golgi apparatus</keyword>
<dbReference type="InterPro" id="IPR000784">
    <property type="entry name" value="Late_L2"/>
</dbReference>
<keyword evidence="12 15" id="KW-0238">DNA-binding</keyword>
<evidence type="ECO:0000256" key="1">
    <source>
        <dbReference type="ARBA" id="ARBA00022524"/>
    </source>
</evidence>
<dbReference type="GO" id="GO:0003677">
    <property type="term" value="F:DNA binding"/>
    <property type="evidence" value="ECO:0007669"/>
    <property type="project" value="UniProtKB-UniRule"/>
</dbReference>
<keyword evidence="9 15" id="KW-1177">Microtubular inwards viral transport</keyword>
<evidence type="ECO:0000256" key="15">
    <source>
        <dbReference type="HAMAP-Rule" id="MF_04003"/>
    </source>
</evidence>
<comment type="function">
    <text evidence="15">Minor protein of the capsid that localizes along the inner surface of the virion, within the central cavities beneath the L1 pentamers. Plays a role in capsid stabilization through interaction with the major capsid protein L1. Once the virion enters the host cell, L2 escorts the genomic DNA into the nucleus by promoting escape from the endosomal compartments and traffic through the host Golgi network. Mechanistically, the C-terminus of L2 possesses a cell-penetrating peptide that protudes from the host endosome, interacts with host cytoplasmic retromer cargo and thereby mediates the capsid delivery to the host trans-Golgi network. Plays a role through its interaction with host dynein in the intracellular microtubule-dependent transport of viral capsid toward the nucleus. Mediates the viral genome import into the nucleus through binding to host importins. Once within the nucleus, L2 localizes viral genomes to host PML bodies in order to activate early gene expression for establishment of infection. Later on, promotes late gene expression by interacting with the viral E2 protein and by inhibiting its transcriptional activation functions. During virion assembly, encapsidates the genome by direct interaction with the viral DNA.</text>
</comment>
<evidence type="ECO:0000256" key="10">
    <source>
        <dbReference type="ARBA" id="ARBA00023046"/>
    </source>
</evidence>
<evidence type="ECO:0000256" key="9">
    <source>
        <dbReference type="ARBA" id="ARBA00022952"/>
    </source>
</evidence>
<feature type="disulfide bond" evidence="15">
    <location>
        <begin position="19"/>
        <end position="25"/>
    </location>
</feature>
<dbReference type="Pfam" id="PF00513">
    <property type="entry name" value="Late_protein_L2"/>
    <property type="match status" value="1"/>
</dbReference>
<keyword evidence="5 15" id="KW-0945">Host-virus interaction</keyword>
<accession>A0A2I8B2R1</accession>
<comment type="subunit">
    <text evidence="15">Interacts with major capsid protein L1. Interacts with E2; this interaction inhibits E2 transcriptional activity but not the DNA replication function E2. Interacts with host HSPA8; this interaction is required for L2 nuclear translocation. Interacts with host importins KPNB2 and KPNB3. Forms a complex with importin alpha2-beta1 heterodimers via interaction with the importin alpha2 adapter. Interacts with host DYNLT1; this interaction is essential for virus intracellular transport during entry. Interacts (via C-terminus) with host retromer subunits VPS35 AND VPS29.</text>
</comment>
<gene>
    <name evidence="15" type="primary">L2</name>
</gene>
<protein>
    <recommendedName>
        <fullName evidence="15">Minor capsid protein L2</fullName>
    </recommendedName>
</protein>
<evidence type="ECO:0000256" key="2">
    <source>
        <dbReference type="ARBA" id="ARBA00022553"/>
    </source>
</evidence>
<dbReference type="GO" id="GO:0042025">
    <property type="term" value="C:host cell nucleus"/>
    <property type="evidence" value="ECO:0007669"/>
    <property type="project" value="UniProtKB-SubCell"/>
</dbReference>
<keyword evidence="7 15" id="KW-0946">Virion</keyword>
<evidence type="ECO:0000256" key="5">
    <source>
        <dbReference type="ARBA" id="ARBA00022581"/>
    </source>
</evidence>
<dbReference type="EMBL" id="MG571095">
    <property type="protein sequence ID" value="AUT11927.1"/>
    <property type="molecule type" value="Genomic_DNA"/>
</dbReference>
<dbReference type="GO" id="GO:0075732">
    <property type="term" value="P:viral penetration into host nucleus"/>
    <property type="evidence" value="ECO:0007669"/>
    <property type="project" value="UniProtKB-KW"/>
</dbReference>
<dbReference type="OrthoDB" id="8047at10239"/>
<keyword evidence="3 15" id="KW-0167">Capsid protein</keyword>
<evidence type="ECO:0000256" key="8">
    <source>
        <dbReference type="ARBA" id="ARBA00022921"/>
    </source>
</evidence>
<keyword evidence="2 15" id="KW-0597">Phosphoprotein</keyword>
<keyword evidence="10" id="KW-1039">Host endosome</keyword>
<dbReference type="GO" id="GO:0019028">
    <property type="term" value="C:viral capsid"/>
    <property type="evidence" value="ECO:0007669"/>
    <property type="project" value="UniProtKB-UniRule"/>
</dbReference>
<keyword evidence="11 15" id="KW-1176">Cytoplasmic inwards viral transport</keyword>
<reference evidence="17" key="1">
    <citation type="submission" date="2017-11" db="EMBL/GenBank/DDBJ databases">
        <title>Diverse papillomaviruses identified in Weddell seals breeding on Ross ice shelf, Antarctica.</title>
        <authorList>
            <person name="Smeele Z."/>
            <person name="Burns J."/>
            <person name="Kraberger S."/>
            <person name="Fontenele R.S."/>
            <person name="Waits K."/>
            <person name="Stainton D."/>
            <person name="Van Doorsaler K."/>
            <person name="Varsani A."/>
        </authorList>
    </citation>
    <scope>NUCLEOTIDE SEQUENCE [LARGE SCALE GENOMIC DNA]</scope>
    <source>
        <strain evidence="17">12091</strain>
    </source>
</reference>
<evidence type="ECO:0000256" key="16">
    <source>
        <dbReference type="SAM" id="MobiDB-lite"/>
    </source>
</evidence>
<evidence type="ECO:0000313" key="17">
    <source>
        <dbReference type="EMBL" id="AUT11927.1"/>
    </source>
</evidence>
<dbReference type="GO" id="GO:0075521">
    <property type="term" value="P:microtubule-dependent intracellular transport of viral material towards nucleus"/>
    <property type="evidence" value="ECO:0007669"/>
    <property type="project" value="UniProtKB-UniRule"/>
</dbReference>
<sequence length="545" mass="57925">MHRAKRVKRASAEDLYRTCKASGTCPDDVVNKVKWASSFLFFGGLGIGTGRGGGGTGGYVPLGSGGGVRPGGTGNVVRPSFPPDTIGPTDVLLPNTVVTGPDATYPEVIVDAGGPSVIEPVDVPDPGVDPSGLDLSVEDTSGGVITRGDTPGTFNQVEVFAEVHPAGPSLSVDTTVDTNDVHINQGPATIEVSNIAPPTRTTYSHSTFHNPAFEAPLLDAFSAGETSSTAHVFVTSGEGGHFLGVPAEEFELATYATSETTGPFEADTTFGTEGPRSSTPARPVRRGRLGYLGRRFRQVKVHDPTYLHAPRRLITYDNPVFEGEEDATLTFSPSSTRPAPEYEFTDLRVLHRPRYSLTGSGHVRVSRLGQRATLRTRSGAVIGQEVHYFSEVSSLHGEAPEAIELSSLGEVSGESIVLDSSAQGSVDDGMSSVTLTDEFLDTYPDSELLDEYEPVGDGAQLVLGTGRRRTTVTVSQGKAVRTFPGPVDVDNSSGYVVDSSKPAFPYTPFDDPSETPNLVIIDFGGSSDYFLHPSLLRKKRKRSYL</sequence>
<evidence type="ECO:0000256" key="7">
    <source>
        <dbReference type="ARBA" id="ARBA00022844"/>
    </source>
</evidence>
<evidence type="ECO:0000256" key="14">
    <source>
        <dbReference type="ARBA" id="ARBA00023296"/>
    </source>
</evidence>
<dbReference type="Proteomes" id="UP000241730">
    <property type="component" value="Segment"/>
</dbReference>
<organism evidence="17">
    <name type="scientific">Leptonychotes weddellii papillomavirus 4</name>
    <dbReference type="NCBI Taxonomy" id="2077305"/>
    <lineage>
        <taxon>Viruses</taxon>
        <taxon>Monodnaviria</taxon>
        <taxon>Shotokuvirae</taxon>
        <taxon>Cossaviricota</taxon>
        <taxon>Papovaviricetes</taxon>
        <taxon>Zurhausenvirales</taxon>
        <taxon>Papillomaviridae</taxon>
    </lineage>
</organism>
<comment type="PTM">
    <text evidence="15">Highly phosphorylated.</text>
</comment>
<keyword evidence="4 15" id="KW-1048">Host nucleus</keyword>
<dbReference type="HAMAP" id="MF_04003">
    <property type="entry name" value="PPV_L2"/>
    <property type="match status" value="1"/>
</dbReference>
<keyword evidence="8 15" id="KW-0426">Late protein</keyword>
<evidence type="ECO:0000256" key="12">
    <source>
        <dbReference type="ARBA" id="ARBA00023125"/>
    </source>
</evidence>
<evidence type="ECO:0000256" key="3">
    <source>
        <dbReference type="ARBA" id="ARBA00022561"/>
    </source>
</evidence>
<dbReference type="GO" id="GO:0043657">
    <property type="term" value="C:host cell"/>
    <property type="evidence" value="ECO:0007669"/>
    <property type="project" value="GOC"/>
</dbReference>
<feature type="compositionally biased region" description="Polar residues" evidence="16">
    <location>
        <begin position="269"/>
        <end position="280"/>
    </location>
</feature>
<proteinExistence type="inferred from homology"/>
<keyword evidence="14 15" id="KW-1160">Virus entry into host cell</keyword>
<dbReference type="GO" id="GO:0046718">
    <property type="term" value="P:symbiont entry into host cell"/>
    <property type="evidence" value="ECO:0007669"/>
    <property type="project" value="UniProtKB-KW"/>
</dbReference>
<name>A0A2I8B2R1_9PAPI</name>
<evidence type="ECO:0000256" key="4">
    <source>
        <dbReference type="ARBA" id="ARBA00022562"/>
    </source>
</evidence>
<keyword evidence="13 15" id="KW-1015">Disulfide bond</keyword>
<comment type="subcellular location">
    <subcellularLocation>
        <location evidence="15">Virion</location>
    </subcellularLocation>
    <subcellularLocation>
        <location evidence="15">Host nucleus</location>
    </subcellularLocation>
</comment>
<dbReference type="GO" id="GO:0005198">
    <property type="term" value="F:structural molecule activity"/>
    <property type="evidence" value="ECO:0007669"/>
    <property type="project" value="UniProtKB-UniRule"/>
</dbReference>
<feature type="region of interest" description="Disordered" evidence="16">
    <location>
        <begin position="261"/>
        <end position="284"/>
    </location>
</feature>